<dbReference type="InterPro" id="IPR047112">
    <property type="entry name" value="RecG/Mfd"/>
</dbReference>
<keyword evidence="5 13" id="KW-0378">Hydrolase</keyword>
<evidence type="ECO:0000256" key="11">
    <source>
        <dbReference type="ARBA" id="ARBA00061399"/>
    </source>
</evidence>
<dbReference type="CDD" id="cd17991">
    <property type="entry name" value="DEXHc_TRCF"/>
    <property type="match status" value="1"/>
</dbReference>
<evidence type="ECO:0000256" key="6">
    <source>
        <dbReference type="ARBA" id="ARBA00022806"/>
    </source>
</evidence>
<dbReference type="NCBIfam" id="TIGR00580">
    <property type="entry name" value="mfd"/>
    <property type="match status" value="1"/>
</dbReference>
<dbReference type="InterPro" id="IPR048635">
    <property type="entry name" value="MFD_D3"/>
</dbReference>
<comment type="function">
    <text evidence="13">Couples transcription and DNA repair by recognizing RNA polymerase (RNAP) stalled at DNA lesions. Mediates ATP-dependent release of RNAP and its truncated transcript from the DNA, and recruitment of nucleotide excision repair machinery to the damaged site.</text>
</comment>
<dbReference type="InterPro" id="IPR011545">
    <property type="entry name" value="DEAD/DEAH_box_helicase_dom"/>
</dbReference>
<dbReference type="InterPro" id="IPR003711">
    <property type="entry name" value="CarD-like/TRCF_RID"/>
</dbReference>
<dbReference type="CDD" id="cd18810">
    <property type="entry name" value="SF2_C_TRCF"/>
    <property type="match status" value="1"/>
</dbReference>
<evidence type="ECO:0000313" key="16">
    <source>
        <dbReference type="EMBL" id="RVU32498.1"/>
    </source>
</evidence>
<dbReference type="Pfam" id="PF03461">
    <property type="entry name" value="TRCF"/>
    <property type="match status" value="1"/>
</dbReference>
<accession>A0A437QD79</accession>
<dbReference type="InterPro" id="IPR036101">
    <property type="entry name" value="CarD-like/TRCF_RID_sf"/>
</dbReference>
<gene>
    <name evidence="13" type="primary">mfd</name>
    <name evidence="16" type="ORF">EOE65_02280</name>
</gene>
<reference evidence="16 17" key="1">
    <citation type="submission" date="2019-01" db="EMBL/GenBank/DDBJ databases">
        <authorList>
            <person name="Chen W.-M."/>
        </authorList>
    </citation>
    <scope>NUCLEOTIDE SEQUENCE [LARGE SCALE GENOMIC DNA]</scope>
    <source>
        <strain evidence="16 17">HPM-16</strain>
    </source>
</reference>
<feature type="domain" description="Helicase C-terminal" evidence="15">
    <location>
        <begin position="802"/>
        <end position="955"/>
    </location>
</feature>
<evidence type="ECO:0000256" key="10">
    <source>
        <dbReference type="ARBA" id="ARBA00061104"/>
    </source>
</evidence>
<evidence type="ECO:0000259" key="15">
    <source>
        <dbReference type="PROSITE" id="PS51194"/>
    </source>
</evidence>
<dbReference type="Pfam" id="PF00271">
    <property type="entry name" value="Helicase_C"/>
    <property type="match status" value="1"/>
</dbReference>
<dbReference type="PROSITE" id="PS51194">
    <property type="entry name" value="HELICASE_CTER"/>
    <property type="match status" value="1"/>
</dbReference>
<evidence type="ECO:0000256" key="8">
    <source>
        <dbReference type="ARBA" id="ARBA00023125"/>
    </source>
</evidence>
<dbReference type="Gene3D" id="3.40.50.11140">
    <property type="match status" value="1"/>
</dbReference>
<evidence type="ECO:0000256" key="5">
    <source>
        <dbReference type="ARBA" id="ARBA00022801"/>
    </source>
</evidence>
<dbReference type="PANTHER" id="PTHR47964">
    <property type="entry name" value="ATP-DEPENDENT DNA HELICASE HOMOLOG RECG, CHLOROPLASTIC"/>
    <property type="match status" value="1"/>
</dbReference>
<dbReference type="Gene3D" id="3.90.1150.50">
    <property type="entry name" value="Transcription-repair-coupling factor, D7 domain"/>
    <property type="match status" value="1"/>
</dbReference>
<dbReference type="FunFam" id="3.40.50.300:FF:000300">
    <property type="entry name" value="Transcription-repair-coupling factor"/>
    <property type="match status" value="1"/>
</dbReference>
<comment type="caution">
    <text evidence="16">The sequence shown here is derived from an EMBL/GenBank/DDBJ whole genome shotgun (WGS) entry which is preliminary data.</text>
</comment>
<keyword evidence="6" id="KW-0347">Helicase</keyword>
<dbReference type="NCBIfam" id="NF007966">
    <property type="entry name" value="PRK10689.1"/>
    <property type="match status" value="1"/>
</dbReference>
<dbReference type="Pfam" id="PF17757">
    <property type="entry name" value="UvrB_inter"/>
    <property type="match status" value="1"/>
</dbReference>
<dbReference type="SMART" id="SM00982">
    <property type="entry name" value="TRCF"/>
    <property type="match status" value="1"/>
</dbReference>
<dbReference type="GO" id="GO:0005524">
    <property type="term" value="F:ATP binding"/>
    <property type="evidence" value="ECO:0007669"/>
    <property type="project" value="UniProtKB-UniRule"/>
</dbReference>
<dbReference type="RefSeq" id="WP_127692667.1">
    <property type="nucleotide sequence ID" value="NZ_SACQ01000001.1"/>
</dbReference>
<dbReference type="InterPro" id="IPR004576">
    <property type="entry name" value="Mfd"/>
</dbReference>
<protein>
    <recommendedName>
        <fullName evidence="12 13">Transcription-repair-coupling factor</fullName>
        <shortName evidence="13">TRCF</shortName>
        <ecNumber evidence="13">3.6.4.-</ecNumber>
    </recommendedName>
</protein>
<dbReference type="AlphaFoldDB" id="A0A437QD79"/>
<proteinExistence type="inferred from homology"/>
<keyword evidence="9 13" id="KW-0234">DNA repair</keyword>
<dbReference type="PANTHER" id="PTHR47964:SF1">
    <property type="entry name" value="ATP-DEPENDENT DNA HELICASE HOMOLOG RECG, CHLOROPLASTIC"/>
    <property type="match status" value="1"/>
</dbReference>
<evidence type="ECO:0000259" key="14">
    <source>
        <dbReference type="PROSITE" id="PS51192"/>
    </source>
</evidence>
<dbReference type="GO" id="GO:0016787">
    <property type="term" value="F:hydrolase activity"/>
    <property type="evidence" value="ECO:0007669"/>
    <property type="project" value="UniProtKB-KW"/>
</dbReference>
<dbReference type="Gene3D" id="2.40.10.170">
    <property type="match status" value="1"/>
</dbReference>
<dbReference type="Pfam" id="PF21132">
    <property type="entry name" value="MFD_D3"/>
    <property type="match status" value="1"/>
</dbReference>
<organism evidence="16 17">
    <name type="scientific">Neptunomonas marina</name>
    <dbReference type="NCBI Taxonomy" id="1815562"/>
    <lineage>
        <taxon>Bacteria</taxon>
        <taxon>Pseudomonadati</taxon>
        <taxon>Pseudomonadota</taxon>
        <taxon>Gammaproteobacteria</taxon>
        <taxon>Oceanospirillales</taxon>
        <taxon>Oceanospirillaceae</taxon>
        <taxon>Neptunomonas</taxon>
    </lineage>
</organism>
<dbReference type="Pfam" id="PF00270">
    <property type="entry name" value="DEAD"/>
    <property type="match status" value="1"/>
</dbReference>
<keyword evidence="8 13" id="KW-0238">DNA-binding</keyword>
<sequence length="1151" mass="128624">MSVTQLNFPLPQKAGDTKWVGQVHDSAIGLLVAQATSEHAAPTLVITQNSESAALLEAEIRFYAGESLEILPFPDWETLPYDTFSPHQDITSARISTLHRLQQLKQGIVIVPVSTLLHRIAPSEFLAGHTLMLDTGQQLDIEALRTSLSNAGYRAVETVFEHGEFAIRGSIIDLFPMGSETPYRIDLFDDEIDTLRTFDPESQRSIDKIDNIRLLPAREFPLTPAAISRFKQAWREAFDVDHRRCPTYSDVNNGFAPPGIEYYLPLFFSSTATLFDYLPNNSLVISEGNLETSLKTFWADAESRYEDRRHDIERPILAPLEIFLPQEEFFSALKQFFRLQTFQDAQPDTAGHTNLACKKSEELSVNAQSATPLAALEANLKHNQGEKVIFCAESAGRREALLELLKRADITPTVCESWQACQESDQSPLLTVFPLSRGLHLPGIVQVIVEPQLFGQQVFQSRRRTREKDQSDLVVRNLAELAVGAPVVHVDHGVGRYIGLQTIELDGQANEFVALSYANDSKLYVPVSSLHLISRYSGATDELAPLHKLGTEQWSKARQKAAEKIRDTAAELLDIYARRAARKGFSFADPDQSYAQFAAGFPFEETPDQDLAIQAVLRDMTSAQPMDRLVCGDVGFGKTEVAMRAAFMAAASNKQVAVLVPTTLLAQQHFENFRDRFADWPVNVELISRFRTAKQQDAVIQKLHDGQIDIIVGTHKLLQSSVQFKNLGLVIIDEEHRFGVQQKERLKSLRSEVDILTMTATPIPRTLNMAMSGMRDLSIIATPPARRLAVKTFVRESDPAIVKEAILRELLRGGQVYYLHNEVKSIEKTAETLRELVPEARIGVGHGQMRERELEQVMSDFYHKRHNILLCTTIIETGIDVPNANTIIIDRADKFGLAQLHQLRGRVGRSHHQAYAYMLTPHPKSISSDAKKRLEAIAQAEDLGAGFTLATHDLEIRGAGELLGEEQSGQIQGIGFTLYMEMLEDAIQSIKEGKTPNMDKPLQHGSEVNLQLPALIPDDYLPDVHNRLIMYKRIASAATDAELKELQIEMIDRFGMLPNATKNLFRLTSLKLLADALGIIKLEAGSKSGRIEFDSDPKVDPFTLVTLVQKQPQKYKLEGASQLRFSLDMDDSEQRFAAVESLLKELGKVNG</sequence>
<dbReference type="PROSITE" id="PS51192">
    <property type="entry name" value="HELICASE_ATP_BIND_1"/>
    <property type="match status" value="1"/>
</dbReference>
<comment type="subcellular location">
    <subcellularLocation>
        <location evidence="1 13">Cytoplasm</location>
    </subcellularLocation>
</comment>
<dbReference type="Proteomes" id="UP000282818">
    <property type="component" value="Unassembled WGS sequence"/>
</dbReference>
<evidence type="ECO:0000256" key="1">
    <source>
        <dbReference type="ARBA" id="ARBA00004496"/>
    </source>
</evidence>
<dbReference type="InterPro" id="IPR041471">
    <property type="entry name" value="UvrB_inter"/>
</dbReference>
<evidence type="ECO:0000256" key="4">
    <source>
        <dbReference type="ARBA" id="ARBA00022763"/>
    </source>
</evidence>
<evidence type="ECO:0000313" key="17">
    <source>
        <dbReference type="Proteomes" id="UP000282818"/>
    </source>
</evidence>
<evidence type="ECO:0000256" key="12">
    <source>
        <dbReference type="ARBA" id="ARBA00070128"/>
    </source>
</evidence>
<evidence type="ECO:0000256" key="13">
    <source>
        <dbReference type="HAMAP-Rule" id="MF_00969"/>
    </source>
</evidence>
<evidence type="ECO:0000256" key="7">
    <source>
        <dbReference type="ARBA" id="ARBA00022840"/>
    </source>
</evidence>
<evidence type="ECO:0000256" key="2">
    <source>
        <dbReference type="ARBA" id="ARBA00022490"/>
    </source>
</evidence>
<dbReference type="SMART" id="SM01058">
    <property type="entry name" value="CarD_TRCF"/>
    <property type="match status" value="1"/>
</dbReference>
<name>A0A437QD79_9GAMM</name>
<dbReference type="Gene3D" id="3.40.50.300">
    <property type="entry name" value="P-loop containing nucleotide triphosphate hydrolases"/>
    <property type="match status" value="2"/>
</dbReference>
<dbReference type="HAMAP" id="MF_00969">
    <property type="entry name" value="TRCF"/>
    <property type="match status" value="1"/>
</dbReference>
<dbReference type="SMART" id="SM00487">
    <property type="entry name" value="DEXDc"/>
    <property type="match status" value="1"/>
</dbReference>
<dbReference type="EC" id="3.6.4.-" evidence="13"/>
<evidence type="ECO:0000256" key="9">
    <source>
        <dbReference type="ARBA" id="ARBA00023204"/>
    </source>
</evidence>
<keyword evidence="3 13" id="KW-0547">Nucleotide-binding</keyword>
<keyword evidence="2 13" id="KW-0963">Cytoplasm</keyword>
<keyword evidence="17" id="KW-1185">Reference proteome</keyword>
<dbReference type="GO" id="GO:0005737">
    <property type="term" value="C:cytoplasm"/>
    <property type="evidence" value="ECO:0007669"/>
    <property type="project" value="UniProtKB-SubCell"/>
</dbReference>
<dbReference type="EMBL" id="SACQ01000001">
    <property type="protein sequence ID" value="RVU32498.1"/>
    <property type="molecule type" value="Genomic_DNA"/>
</dbReference>
<keyword evidence="7 13" id="KW-0067">ATP-binding</keyword>
<dbReference type="InterPro" id="IPR001650">
    <property type="entry name" value="Helicase_C-like"/>
</dbReference>
<dbReference type="GO" id="GO:0003678">
    <property type="term" value="F:DNA helicase activity"/>
    <property type="evidence" value="ECO:0007669"/>
    <property type="project" value="TreeGrafter"/>
</dbReference>
<dbReference type="SMART" id="SM00490">
    <property type="entry name" value="HELICc"/>
    <property type="match status" value="1"/>
</dbReference>
<feature type="domain" description="Helicase ATP-binding" evidence="14">
    <location>
        <begin position="619"/>
        <end position="780"/>
    </location>
</feature>
<dbReference type="InterPro" id="IPR027417">
    <property type="entry name" value="P-loop_NTPase"/>
</dbReference>
<evidence type="ECO:0000256" key="3">
    <source>
        <dbReference type="ARBA" id="ARBA00022741"/>
    </source>
</evidence>
<keyword evidence="4 13" id="KW-0227">DNA damage</keyword>
<dbReference type="Pfam" id="PF02559">
    <property type="entry name" value="CarD_TRCF_RID"/>
    <property type="match status" value="1"/>
</dbReference>
<dbReference type="InterPro" id="IPR005118">
    <property type="entry name" value="TRCF_C"/>
</dbReference>
<dbReference type="SUPFAM" id="SSF141259">
    <property type="entry name" value="CarD-like"/>
    <property type="match status" value="1"/>
</dbReference>
<dbReference type="GO" id="GO:0006355">
    <property type="term" value="P:regulation of DNA-templated transcription"/>
    <property type="evidence" value="ECO:0007669"/>
    <property type="project" value="UniProtKB-UniRule"/>
</dbReference>
<dbReference type="Gene3D" id="3.30.2060.10">
    <property type="entry name" value="Penicillin-binding protein 1b domain"/>
    <property type="match status" value="1"/>
</dbReference>
<dbReference type="SUPFAM" id="SSF52540">
    <property type="entry name" value="P-loop containing nucleoside triphosphate hydrolases"/>
    <property type="match status" value="4"/>
</dbReference>
<dbReference type="FunFam" id="3.40.50.300:FF:000546">
    <property type="entry name" value="Transcription-repair-coupling factor"/>
    <property type="match status" value="1"/>
</dbReference>
<comment type="similarity">
    <text evidence="10 13">In the N-terminal section; belongs to the UvrB family.</text>
</comment>
<dbReference type="InterPro" id="IPR014001">
    <property type="entry name" value="Helicase_ATP-bd"/>
</dbReference>
<dbReference type="GO" id="GO:0000716">
    <property type="term" value="P:transcription-coupled nucleotide-excision repair, DNA damage recognition"/>
    <property type="evidence" value="ECO:0007669"/>
    <property type="project" value="UniProtKB-UniRule"/>
</dbReference>
<comment type="similarity">
    <text evidence="11 13">In the C-terminal section; belongs to the helicase family. RecG subfamily.</text>
</comment>
<dbReference type="InterPro" id="IPR037235">
    <property type="entry name" value="TRCF-like_C_D7"/>
</dbReference>
<dbReference type="Gene3D" id="3.40.50.11180">
    <property type="match status" value="1"/>
</dbReference>
<dbReference type="GO" id="GO:0003684">
    <property type="term" value="F:damaged DNA binding"/>
    <property type="evidence" value="ECO:0007669"/>
    <property type="project" value="InterPro"/>
</dbReference>
<dbReference type="SUPFAM" id="SSF143517">
    <property type="entry name" value="TRCF domain-like"/>
    <property type="match status" value="1"/>
</dbReference>